<evidence type="ECO:0000313" key="3">
    <source>
        <dbReference type="EMBL" id="PAV23775.1"/>
    </source>
</evidence>
<keyword evidence="2" id="KW-0472">Membrane</keyword>
<dbReference type="GO" id="GO:0061630">
    <property type="term" value="F:ubiquitin protein ligase activity"/>
    <property type="evidence" value="ECO:0007669"/>
    <property type="project" value="TreeGrafter"/>
</dbReference>
<feature type="transmembrane region" description="Helical" evidence="2">
    <location>
        <begin position="314"/>
        <end position="333"/>
    </location>
</feature>
<keyword evidence="4" id="KW-1185">Reference proteome</keyword>
<dbReference type="GO" id="GO:0016567">
    <property type="term" value="P:protein ubiquitination"/>
    <property type="evidence" value="ECO:0007669"/>
    <property type="project" value="TreeGrafter"/>
</dbReference>
<feature type="transmembrane region" description="Helical" evidence="2">
    <location>
        <begin position="70"/>
        <end position="92"/>
    </location>
</feature>
<protein>
    <submittedName>
        <fullName evidence="3">Uncharacterized protein</fullName>
    </submittedName>
</protein>
<feature type="region of interest" description="Disordered" evidence="1">
    <location>
        <begin position="544"/>
        <end position="571"/>
    </location>
</feature>
<dbReference type="EMBL" id="NBII01000001">
    <property type="protein sequence ID" value="PAV23775.1"/>
    <property type="molecule type" value="Genomic_DNA"/>
</dbReference>
<feature type="compositionally biased region" description="Acidic residues" evidence="1">
    <location>
        <begin position="547"/>
        <end position="570"/>
    </location>
</feature>
<keyword evidence="2" id="KW-0812">Transmembrane</keyword>
<dbReference type="PANTHER" id="PTHR22696:SF1">
    <property type="entry name" value="E3 UBIQUITIN-PROTEIN LIGASE RNF26"/>
    <property type="match status" value="1"/>
</dbReference>
<dbReference type="Proteomes" id="UP000217199">
    <property type="component" value="Unassembled WGS sequence"/>
</dbReference>
<comment type="caution">
    <text evidence="3">The sequence shown here is derived from an EMBL/GenBank/DDBJ whole genome shotgun (WGS) entry which is preliminary data.</text>
</comment>
<evidence type="ECO:0000256" key="1">
    <source>
        <dbReference type="SAM" id="MobiDB-lite"/>
    </source>
</evidence>
<organism evidence="3 4">
    <name type="scientific">Pyrrhoderma noxium</name>
    <dbReference type="NCBI Taxonomy" id="2282107"/>
    <lineage>
        <taxon>Eukaryota</taxon>
        <taxon>Fungi</taxon>
        <taxon>Dikarya</taxon>
        <taxon>Basidiomycota</taxon>
        <taxon>Agaricomycotina</taxon>
        <taxon>Agaricomycetes</taxon>
        <taxon>Hymenochaetales</taxon>
        <taxon>Hymenochaetaceae</taxon>
        <taxon>Pyrrhoderma</taxon>
    </lineage>
</organism>
<evidence type="ECO:0000256" key="2">
    <source>
        <dbReference type="SAM" id="Phobius"/>
    </source>
</evidence>
<name>A0A286UWF1_9AGAM</name>
<evidence type="ECO:0000313" key="4">
    <source>
        <dbReference type="Proteomes" id="UP000217199"/>
    </source>
</evidence>
<dbReference type="OrthoDB" id="66726at2759"/>
<dbReference type="PANTHER" id="PTHR22696">
    <property type="entry name" value="E3 UBIQUITIN-PROTEIN LIGASE RNF26"/>
    <property type="match status" value="1"/>
</dbReference>
<feature type="transmembrane region" description="Helical" evidence="2">
    <location>
        <begin position="248"/>
        <end position="267"/>
    </location>
</feature>
<dbReference type="AlphaFoldDB" id="A0A286UWF1"/>
<keyword evidence="2" id="KW-1133">Transmembrane helix</keyword>
<feature type="transmembrane region" description="Helical" evidence="2">
    <location>
        <begin position="113"/>
        <end position="135"/>
    </location>
</feature>
<reference evidence="3 4" key="1">
    <citation type="journal article" date="2017" name="Mol. Ecol.">
        <title>Comparative and population genomic landscape of Phellinus noxius: A hypervariable fungus causing root rot in trees.</title>
        <authorList>
            <person name="Chung C.L."/>
            <person name="Lee T.J."/>
            <person name="Akiba M."/>
            <person name="Lee H.H."/>
            <person name="Kuo T.H."/>
            <person name="Liu D."/>
            <person name="Ke H.M."/>
            <person name="Yokoi T."/>
            <person name="Roa M.B."/>
            <person name="Lu M.J."/>
            <person name="Chang Y.Y."/>
            <person name="Ann P.J."/>
            <person name="Tsai J.N."/>
            <person name="Chen C.Y."/>
            <person name="Tzean S.S."/>
            <person name="Ota Y."/>
            <person name="Hattori T."/>
            <person name="Sahashi N."/>
            <person name="Liou R.F."/>
            <person name="Kikuchi T."/>
            <person name="Tsai I.J."/>
        </authorList>
    </citation>
    <scope>NUCLEOTIDE SEQUENCE [LARGE SCALE GENOMIC DNA]</scope>
    <source>
        <strain evidence="3 4">FFPRI411160</strain>
    </source>
</reference>
<feature type="transmembrane region" description="Helical" evidence="2">
    <location>
        <begin position="185"/>
        <end position="203"/>
    </location>
</feature>
<proteinExistence type="predicted"/>
<dbReference type="InParanoid" id="A0A286UWF1"/>
<feature type="transmembrane region" description="Helical" evidence="2">
    <location>
        <begin position="141"/>
        <end position="165"/>
    </location>
</feature>
<accession>A0A286UWF1</accession>
<feature type="transmembrane region" description="Helical" evidence="2">
    <location>
        <begin position="274"/>
        <end position="294"/>
    </location>
</feature>
<dbReference type="STRING" id="2282107.A0A286UWF1"/>
<dbReference type="GO" id="GO:0006511">
    <property type="term" value="P:ubiquitin-dependent protein catabolic process"/>
    <property type="evidence" value="ECO:0007669"/>
    <property type="project" value="TreeGrafter"/>
</dbReference>
<gene>
    <name evidence="3" type="ORF">PNOK_0084300</name>
</gene>
<sequence length="679" mass="77166">MAMDATIDYLQSNLTIKLGSLLTLPSKFLTRLRRIDEILDHDLVAQVEVAQPPPPAPERLRFELRAMPGLFGFPTSGYALGLLIMTLLMNRIQHIVVPPRRSMVYRLTRSRRSIFHAIFYSIFPVDLSSTLYRIALFLPSLYLLLKSTFLLFIIILQVFDVFPSVNIGWLQGLGEWAAQKEMSDICWFIYKAVCLALVFEALTRGLEGINNANATPFNIFGYALLLHTYSDPMTHVNGYSPSRPDVNVLLSMFFPLCHLSLIHFLAINKKWSQWRLVPSSIFAFANIIHFMIVFYHDPLSYPRLNFVPRLLESALLVITVLTLLLNALTQVLLEGNISRPMFGHARSLAPKWDEDFAIVLLRLGTASLEATNVAGLGNEVGTVALGDSALEIDQQRRKDSKQNSNEGFVEISSTGVTSLTHPRVRRGTRKTAGGFAREIKRVKASRNKEATWFNHELLREVKHFGESLFDFIRGLVRLALWFVWYRWKGIILRSQPRSQPLEGVRGQSTENDAIDSEEVTDRIYDLFIRGEPVSDDEVDYVPTQEAEMSESSDQDSEQEDELEDQEEEQGSETVGLFKDLLSDTASTSISPGPVLYAHMSTSNASPMTRMRYNRLVTHPESYQVANTTHKEDTWNDFVQEKRRLACRLLNILALVVGKVLKDSQESTYLRILMLPLMKK</sequence>